<accession>A0A8J3YI93</accession>
<keyword evidence="1" id="KW-0812">Transmembrane</keyword>
<gene>
    <name evidence="2" type="ORF">Val02_17980</name>
</gene>
<comment type="caution">
    <text evidence="2">The sequence shown here is derived from an EMBL/GenBank/DDBJ whole genome shotgun (WGS) entry which is preliminary data.</text>
</comment>
<protein>
    <recommendedName>
        <fullName evidence="4">VTT domain-containing protein</fullName>
    </recommendedName>
</protein>
<keyword evidence="1" id="KW-1133">Transmembrane helix</keyword>
<organism evidence="2 3">
    <name type="scientific">Virgisporangium aliadipatigenens</name>
    <dbReference type="NCBI Taxonomy" id="741659"/>
    <lineage>
        <taxon>Bacteria</taxon>
        <taxon>Bacillati</taxon>
        <taxon>Actinomycetota</taxon>
        <taxon>Actinomycetes</taxon>
        <taxon>Micromonosporales</taxon>
        <taxon>Micromonosporaceae</taxon>
        <taxon>Virgisporangium</taxon>
    </lineage>
</organism>
<reference evidence="2" key="1">
    <citation type="submission" date="2021-01" db="EMBL/GenBank/DDBJ databases">
        <title>Whole genome shotgun sequence of Virgisporangium aliadipatigenens NBRC 105644.</title>
        <authorList>
            <person name="Komaki H."/>
            <person name="Tamura T."/>
        </authorList>
    </citation>
    <scope>NUCLEOTIDE SEQUENCE</scope>
    <source>
        <strain evidence="2">NBRC 105644</strain>
    </source>
</reference>
<evidence type="ECO:0000313" key="2">
    <source>
        <dbReference type="EMBL" id="GIJ44912.1"/>
    </source>
</evidence>
<dbReference type="Proteomes" id="UP000619260">
    <property type="component" value="Unassembled WGS sequence"/>
</dbReference>
<evidence type="ECO:0000313" key="3">
    <source>
        <dbReference type="Proteomes" id="UP000619260"/>
    </source>
</evidence>
<evidence type="ECO:0000256" key="1">
    <source>
        <dbReference type="SAM" id="Phobius"/>
    </source>
</evidence>
<keyword evidence="1" id="KW-0472">Membrane</keyword>
<evidence type="ECO:0008006" key="4">
    <source>
        <dbReference type="Google" id="ProtNLM"/>
    </source>
</evidence>
<feature type="transmembrane region" description="Helical" evidence="1">
    <location>
        <begin position="41"/>
        <end position="62"/>
    </location>
</feature>
<dbReference type="AlphaFoldDB" id="A0A8J3YI93"/>
<dbReference type="RefSeq" id="WP_239152608.1">
    <property type="nucleotide sequence ID" value="NZ_BOPF01000005.1"/>
</dbReference>
<feature type="transmembrane region" description="Helical" evidence="1">
    <location>
        <begin position="115"/>
        <end position="140"/>
    </location>
</feature>
<dbReference type="EMBL" id="BOPF01000005">
    <property type="protein sequence ID" value="GIJ44912.1"/>
    <property type="molecule type" value="Genomic_DNA"/>
</dbReference>
<name>A0A8J3YI93_9ACTN</name>
<sequence>MNPAAAYLATVAWGTMSAFLPATPVEPYLLGLMATTDAHPVPLGIAAALGQSAGKLIIFLSARGVLNSSRLRAWRDKRAAVPAPEVARERTSFRRMLARVGDAGRRLLALLDRPALTVPIVLLSAVTGLPPLLITTVYAARTAVSGTVFGLTCLVGRSARFVAISVAPTLFLG</sequence>
<proteinExistence type="predicted"/>
<keyword evidence="3" id="KW-1185">Reference proteome</keyword>